<proteinExistence type="predicted"/>
<name>A0A923S8W1_9FIRM</name>
<dbReference type="RefSeq" id="WP_119310983.1">
    <property type="nucleotide sequence ID" value="NZ_JACOQI010000034.1"/>
</dbReference>
<reference evidence="2" key="1">
    <citation type="submission" date="2020-08" db="EMBL/GenBank/DDBJ databases">
        <title>Genome public.</title>
        <authorList>
            <person name="Liu C."/>
            <person name="Sun Q."/>
        </authorList>
    </citation>
    <scope>NUCLEOTIDE SEQUENCE</scope>
    <source>
        <strain evidence="2">BX15</strain>
    </source>
</reference>
<dbReference type="EMBL" id="JACOQI010000034">
    <property type="protein sequence ID" value="MBC5772146.1"/>
    <property type="molecule type" value="Genomic_DNA"/>
</dbReference>
<dbReference type="Proteomes" id="UP000620327">
    <property type="component" value="Unassembled WGS sequence"/>
</dbReference>
<organism evidence="2 3">
    <name type="scientific">Dysosmobacter segnis</name>
    <dbReference type="NCBI Taxonomy" id="2763042"/>
    <lineage>
        <taxon>Bacteria</taxon>
        <taxon>Bacillati</taxon>
        <taxon>Bacillota</taxon>
        <taxon>Clostridia</taxon>
        <taxon>Eubacteriales</taxon>
        <taxon>Oscillospiraceae</taxon>
        <taxon>Dysosmobacter</taxon>
    </lineage>
</organism>
<evidence type="ECO:0000313" key="3">
    <source>
        <dbReference type="Proteomes" id="UP000620327"/>
    </source>
</evidence>
<sequence>MAKINSKALDPQRYACIQAEQRELEQQYSTHITMARLCPYCKLRLETLCKGAHGATYLKCPQCGEAVFFPPVVFRIA</sequence>
<accession>A0A923S8W1</accession>
<comment type="caution">
    <text evidence="2">The sequence shown here is derived from an EMBL/GenBank/DDBJ whole genome shotgun (WGS) entry which is preliminary data.</text>
</comment>
<dbReference type="AlphaFoldDB" id="A0A923S8W1"/>
<evidence type="ECO:0000313" key="1">
    <source>
        <dbReference type="EMBL" id="MBC5772135.1"/>
    </source>
</evidence>
<gene>
    <name evidence="1" type="ORF">H8Z83_17780</name>
    <name evidence="2" type="ORF">H8Z83_17835</name>
</gene>
<evidence type="ECO:0000313" key="2">
    <source>
        <dbReference type="EMBL" id="MBC5772146.1"/>
    </source>
</evidence>
<protein>
    <submittedName>
        <fullName evidence="2">Uncharacterized protein</fullName>
    </submittedName>
</protein>
<keyword evidence="3" id="KW-1185">Reference proteome</keyword>
<dbReference type="EMBL" id="JACOQI010000034">
    <property type="protein sequence ID" value="MBC5772135.1"/>
    <property type="molecule type" value="Genomic_DNA"/>
</dbReference>